<evidence type="ECO:0000313" key="2">
    <source>
        <dbReference type="EMBL" id="KJY37736.1"/>
    </source>
</evidence>
<feature type="compositionally biased region" description="Gly residues" evidence="1">
    <location>
        <begin position="46"/>
        <end position="59"/>
    </location>
</feature>
<dbReference type="Pfam" id="PF20117">
    <property type="entry name" value="DUF6507"/>
    <property type="match status" value="1"/>
</dbReference>
<dbReference type="OrthoDB" id="3389929at2"/>
<protein>
    <submittedName>
        <fullName evidence="2">Uncharacterized protein</fullName>
    </submittedName>
</protein>
<dbReference type="EMBL" id="JZWV01000095">
    <property type="protein sequence ID" value="KJY37736.1"/>
    <property type="molecule type" value="Genomic_DNA"/>
</dbReference>
<accession>A0A0F4JXL8</accession>
<organism evidence="2 3">
    <name type="scientific">Streptomyces katrae</name>
    <dbReference type="NCBI Taxonomy" id="68223"/>
    <lineage>
        <taxon>Bacteria</taxon>
        <taxon>Bacillati</taxon>
        <taxon>Actinomycetota</taxon>
        <taxon>Actinomycetes</taxon>
        <taxon>Kitasatosporales</taxon>
        <taxon>Streptomycetaceae</taxon>
        <taxon>Streptomyces</taxon>
    </lineage>
</organism>
<dbReference type="Proteomes" id="UP000033551">
    <property type="component" value="Unassembled WGS sequence"/>
</dbReference>
<dbReference type="PATRIC" id="fig|68223.7.peg.1349"/>
<name>A0A0F4JXL8_9ACTN</name>
<gene>
    <name evidence="2" type="ORF">VR44_05170</name>
</gene>
<feature type="region of interest" description="Disordered" evidence="1">
    <location>
        <begin position="35"/>
        <end position="59"/>
    </location>
</feature>
<sequence length="126" mass="12868">MDWDIKPSGVQGVVNKTITAAEGFQKAGTSLQKELPEAAKHAGTVTPGGGTGGEGGGMGPIAGALGELMASHQQRLAFISARTEASLNGAIKATTAYVQGNIEQAENAQREALKEPKVDLPGAEKK</sequence>
<dbReference type="STRING" id="68223.GCA_002028425_03189"/>
<proteinExistence type="predicted"/>
<keyword evidence="3" id="KW-1185">Reference proteome</keyword>
<evidence type="ECO:0000256" key="1">
    <source>
        <dbReference type="SAM" id="MobiDB-lite"/>
    </source>
</evidence>
<evidence type="ECO:0000313" key="3">
    <source>
        <dbReference type="Proteomes" id="UP000033551"/>
    </source>
</evidence>
<dbReference type="RefSeq" id="WP_042817981.1">
    <property type="nucleotide sequence ID" value="NZ_JZWV01000095.1"/>
</dbReference>
<dbReference type="InterPro" id="IPR045436">
    <property type="entry name" value="DUF6507"/>
</dbReference>
<comment type="caution">
    <text evidence="2">The sequence shown here is derived from an EMBL/GenBank/DDBJ whole genome shotgun (WGS) entry which is preliminary data.</text>
</comment>
<dbReference type="AlphaFoldDB" id="A0A0F4JXL8"/>
<reference evidence="2 3" key="1">
    <citation type="submission" date="2015-02" db="EMBL/GenBank/DDBJ databases">
        <authorList>
            <person name="Ju K.-S."/>
            <person name="Doroghazi J.R."/>
            <person name="Metcalf W."/>
        </authorList>
    </citation>
    <scope>NUCLEOTIDE SEQUENCE [LARGE SCALE GENOMIC DNA]</scope>
    <source>
        <strain evidence="2 3">NRRL ISP-5550</strain>
    </source>
</reference>